<evidence type="ECO:0000313" key="2">
    <source>
        <dbReference type="EMBL" id="ETI22309.1"/>
    </source>
</evidence>
<evidence type="ECO:0000256" key="1">
    <source>
        <dbReference type="SAM" id="MobiDB-lite"/>
    </source>
</evidence>
<evidence type="ECO:0000313" key="3">
    <source>
        <dbReference type="Proteomes" id="UP000030678"/>
    </source>
</evidence>
<dbReference type="RefSeq" id="XP_008728926.1">
    <property type="nucleotide sequence ID" value="XM_008730704.1"/>
</dbReference>
<gene>
    <name evidence="2" type="ORF">G647_06383</name>
</gene>
<feature type="compositionally biased region" description="Basic residues" evidence="1">
    <location>
        <begin position="153"/>
        <end position="163"/>
    </location>
</feature>
<organism evidence="2 3">
    <name type="scientific">Cladophialophora carrionii CBS 160.54</name>
    <dbReference type="NCBI Taxonomy" id="1279043"/>
    <lineage>
        <taxon>Eukaryota</taxon>
        <taxon>Fungi</taxon>
        <taxon>Dikarya</taxon>
        <taxon>Ascomycota</taxon>
        <taxon>Pezizomycotina</taxon>
        <taxon>Eurotiomycetes</taxon>
        <taxon>Chaetothyriomycetidae</taxon>
        <taxon>Chaetothyriales</taxon>
        <taxon>Herpotrichiellaceae</taxon>
        <taxon>Cladophialophora</taxon>
    </lineage>
</organism>
<dbReference type="EMBL" id="KB822706">
    <property type="protein sequence ID" value="ETI22309.1"/>
    <property type="molecule type" value="Genomic_DNA"/>
</dbReference>
<dbReference type="VEuPathDB" id="FungiDB:G647_06383"/>
<dbReference type="HOGENOM" id="CLU_1377987_0_0_1"/>
<accession>V9D5Y0</accession>
<name>V9D5Y0_9EURO</name>
<protein>
    <submittedName>
        <fullName evidence="2">Uncharacterized protein</fullName>
    </submittedName>
</protein>
<feature type="region of interest" description="Disordered" evidence="1">
    <location>
        <begin position="100"/>
        <end position="182"/>
    </location>
</feature>
<feature type="region of interest" description="Disordered" evidence="1">
    <location>
        <begin position="76"/>
        <end position="95"/>
    </location>
</feature>
<sequence length="207" mass="22833">MLSQPVPVTIPHQREQAAAAEEVKDRAYVSDYNETDYSDFLYLAPPLAAEFLPLAPNAADQAAALGVKKAKIRPAETFNTGTTPPPSTPADGCEKEYFSATYSPSGARTPKPEAAQASGAAAAAAAAERRERRPSFVQVTPVKVHHDHDTHKDAHRQKRHSHSSSHSSEPMNWWPEDESVAQHEWVDEGVEEEDVIEEEVWSDAFYE</sequence>
<reference evidence="2 3" key="1">
    <citation type="submission" date="2013-03" db="EMBL/GenBank/DDBJ databases">
        <title>The Genome Sequence of Cladophialophora carrionii CBS 160.54.</title>
        <authorList>
            <consortium name="The Broad Institute Genomics Platform"/>
            <person name="Cuomo C."/>
            <person name="de Hoog S."/>
            <person name="Gorbushina A."/>
            <person name="Walker B."/>
            <person name="Young S.K."/>
            <person name="Zeng Q."/>
            <person name="Gargeya S."/>
            <person name="Fitzgerald M."/>
            <person name="Haas B."/>
            <person name="Abouelleil A."/>
            <person name="Allen A.W."/>
            <person name="Alvarado L."/>
            <person name="Arachchi H.M."/>
            <person name="Berlin A.M."/>
            <person name="Chapman S.B."/>
            <person name="Gainer-Dewar J."/>
            <person name="Goldberg J."/>
            <person name="Griggs A."/>
            <person name="Gujja S."/>
            <person name="Hansen M."/>
            <person name="Howarth C."/>
            <person name="Imamovic A."/>
            <person name="Ireland A."/>
            <person name="Larimer J."/>
            <person name="McCowan C."/>
            <person name="Murphy C."/>
            <person name="Pearson M."/>
            <person name="Poon T.W."/>
            <person name="Priest M."/>
            <person name="Roberts A."/>
            <person name="Saif S."/>
            <person name="Shea T."/>
            <person name="Sisk P."/>
            <person name="Sykes S."/>
            <person name="Wortman J."/>
            <person name="Nusbaum C."/>
            <person name="Birren B."/>
        </authorList>
    </citation>
    <scope>NUCLEOTIDE SEQUENCE [LARGE SCALE GENOMIC DNA]</scope>
    <source>
        <strain evidence="2 3">CBS 160.54</strain>
    </source>
</reference>
<dbReference type="OrthoDB" id="4159375at2759"/>
<feature type="compositionally biased region" description="Low complexity" evidence="1">
    <location>
        <begin position="113"/>
        <end position="126"/>
    </location>
</feature>
<dbReference type="GeneID" id="19984876"/>
<dbReference type="AlphaFoldDB" id="V9D5Y0"/>
<dbReference type="Proteomes" id="UP000030678">
    <property type="component" value="Unassembled WGS sequence"/>
</dbReference>
<proteinExistence type="predicted"/>